<feature type="compositionally biased region" description="Basic residues" evidence="1">
    <location>
        <begin position="219"/>
        <end position="228"/>
    </location>
</feature>
<dbReference type="OMA" id="HYVHFKR"/>
<feature type="region of interest" description="Disordered" evidence="1">
    <location>
        <begin position="152"/>
        <end position="287"/>
    </location>
</feature>
<name>F8Q5Q8_SERL3</name>
<protein>
    <recommendedName>
        <fullName evidence="2">DUF4211 domain-containing protein</fullName>
    </recommendedName>
</protein>
<feature type="compositionally biased region" description="Acidic residues" evidence="1">
    <location>
        <begin position="441"/>
        <end position="452"/>
    </location>
</feature>
<dbReference type="Pfam" id="PF13926">
    <property type="entry name" value="DUF4211"/>
    <property type="match status" value="1"/>
</dbReference>
<feature type="region of interest" description="Disordered" evidence="1">
    <location>
        <begin position="1"/>
        <end position="134"/>
    </location>
</feature>
<dbReference type="PANTHER" id="PTHR14689:SF0">
    <property type="entry name" value="COILED-COIL DOMAIN-CONTAINING PROTEIN 82"/>
    <property type="match status" value="1"/>
</dbReference>
<evidence type="ECO:0000259" key="2">
    <source>
        <dbReference type="Pfam" id="PF13926"/>
    </source>
</evidence>
<feature type="region of interest" description="Disordered" evidence="1">
    <location>
        <begin position="426"/>
        <end position="452"/>
    </location>
</feature>
<evidence type="ECO:0000313" key="4">
    <source>
        <dbReference type="Proteomes" id="UP000008063"/>
    </source>
</evidence>
<dbReference type="PANTHER" id="PTHR14689">
    <property type="entry name" value="PHORBOL-ESTER_DAG-TYPE DOMAIN-CONTAINING PROTEIN"/>
    <property type="match status" value="1"/>
</dbReference>
<dbReference type="STRING" id="936435.F8Q5Q8"/>
<dbReference type="HOGENOM" id="CLU_035430_0_0_1"/>
<feature type="compositionally biased region" description="Acidic residues" evidence="1">
    <location>
        <begin position="201"/>
        <end position="211"/>
    </location>
</feature>
<dbReference type="eggNOG" id="ENOG502S7B9">
    <property type="taxonomic scope" value="Eukaryota"/>
</dbReference>
<evidence type="ECO:0000313" key="3">
    <source>
        <dbReference type="EMBL" id="EGN95946.1"/>
    </source>
</evidence>
<dbReference type="OrthoDB" id="21499at2759"/>
<dbReference type="InterPro" id="IPR025451">
    <property type="entry name" value="DUF4211"/>
</dbReference>
<dbReference type="AlphaFoldDB" id="F8Q5Q8"/>
<reference evidence="4" key="1">
    <citation type="journal article" date="2011" name="Science">
        <title>The plant cell wall-decomposing machinery underlies the functional diversity of forest fungi.</title>
        <authorList>
            <person name="Eastwood D.C."/>
            <person name="Floudas D."/>
            <person name="Binder M."/>
            <person name="Majcherczyk A."/>
            <person name="Schneider P."/>
            <person name="Aerts A."/>
            <person name="Asiegbu F.O."/>
            <person name="Baker S.E."/>
            <person name="Barry K."/>
            <person name="Bendiksby M."/>
            <person name="Blumentritt M."/>
            <person name="Coutinho P.M."/>
            <person name="Cullen D."/>
            <person name="de Vries R.P."/>
            <person name="Gathman A."/>
            <person name="Goodell B."/>
            <person name="Henrissat B."/>
            <person name="Ihrmark K."/>
            <person name="Kauserud H."/>
            <person name="Kohler A."/>
            <person name="LaButti K."/>
            <person name="Lapidus A."/>
            <person name="Lavin J.L."/>
            <person name="Lee Y.-H."/>
            <person name="Lindquist E."/>
            <person name="Lilly W."/>
            <person name="Lucas S."/>
            <person name="Morin E."/>
            <person name="Murat C."/>
            <person name="Oguiza J.A."/>
            <person name="Park J."/>
            <person name="Pisabarro A.G."/>
            <person name="Riley R."/>
            <person name="Rosling A."/>
            <person name="Salamov A."/>
            <person name="Schmidt O."/>
            <person name="Schmutz J."/>
            <person name="Skrede I."/>
            <person name="Stenlid J."/>
            <person name="Wiebenga A."/>
            <person name="Xie X."/>
            <person name="Kuees U."/>
            <person name="Hibbett D.S."/>
            <person name="Hoffmeister D."/>
            <person name="Hoegberg N."/>
            <person name="Martin F."/>
            <person name="Grigoriev I.V."/>
            <person name="Watkinson S.C."/>
        </authorList>
    </citation>
    <scope>NUCLEOTIDE SEQUENCE [LARGE SCALE GENOMIC DNA]</scope>
    <source>
        <strain evidence="4">strain S7.3</strain>
    </source>
</reference>
<dbReference type="EMBL" id="GL945484">
    <property type="protein sequence ID" value="EGN95946.1"/>
    <property type="molecule type" value="Genomic_DNA"/>
</dbReference>
<dbReference type="GO" id="GO:0005634">
    <property type="term" value="C:nucleus"/>
    <property type="evidence" value="ECO:0007669"/>
    <property type="project" value="TreeGrafter"/>
</dbReference>
<dbReference type="Proteomes" id="UP000008063">
    <property type="component" value="Unassembled WGS sequence"/>
</dbReference>
<dbReference type="InParanoid" id="F8Q5Q8"/>
<accession>F8Q5Q8</accession>
<keyword evidence="4" id="KW-1185">Reference proteome</keyword>
<organism evidence="4">
    <name type="scientific">Serpula lacrymans var. lacrymans (strain S7.3)</name>
    <name type="common">Dry rot fungus</name>
    <dbReference type="NCBI Taxonomy" id="936435"/>
    <lineage>
        <taxon>Eukaryota</taxon>
        <taxon>Fungi</taxon>
        <taxon>Dikarya</taxon>
        <taxon>Basidiomycota</taxon>
        <taxon>Agaricomycotina</taxon>
        <taxon>Agaricomycetes</taxon>
        <taxon>Agaricomycetidae</taxon>
        <taxon>Boletales</taxon>
        <taxon>Coniophorineae</taxon>
        <taxon>Serpulaceae</taxon>
        <taxon>Serpula</taxon>
    </lineage>
</organism>
<evidence type="ECO:0000256" key="1">
    <source>
        <dbReference type="SAM" id="MobiDB-lite"/>
    </source>
</evidence>
<proteinExistence type="predicted"/>
<feature type="domain" description="DUF4211" evidence="2">
    <location>
        <begin position="290"/>
        <end position="425"/>
    </location>
</feature>
<feature type="compositionally biased region" description="Polar residues" evidence="1">
    <location>
        <begin position="58"/>
        <end position="76"/>
    </location>
</feature>
<gene>
    <name evidence="3" type="ORF">SERLA73DRAFT_75950</name>
</gene>
<sequence>MHGRLDGNTAIDIPTHYSQASIAMPRKPKPPPSPRKLKQQSLIGFFSSSPPSSPVLASKQSQTRTFSGSTYDTPYNNRKRRRVPQPSIHSSSEDGSGDADSDVGAIRFESRSAPASDEDEAPGPSKPTTRIIKKRRIIDKYSSSSEPIILEEDSDDIYMGPKGKVKGKQRQVNDSEEDGSKLQPQTRRRKLIKGQRPLAPDSDDDLLDEVDETKIIQSRFRKRNKKSAFQKNLERLKRKKQGQPMSESSDSNSDDDESHDSIKPFPGAKPGLDSDHNFSSDEGAEEKEDDFIVEDEGGTTATALPAEFSMSTHQDLAHHFKIICQLFVHMAVRPRFERRAYMEQILKVEEYFSVPLQMTRRKLSGLRDSLVTSSVWRPGFKKPLETHPEFELTRLEFTIPRCDACHLGGRVSTLLGRVSGKPYNKFDFEPTELDSSSSDSSIDDEESNEEEEDKQMFHLGRFCAARTRVFHEFNHWEYRLYKLLLQEIDEVRAQREGSRAFVKVAFAGGKQPPKNLKDADAVMDWLDQRGVVEMGWQMMRKMMESAQKLDSAAKKGGIDLDDYDFD</sequence>
<dbReference type="FunCoup" id="F8Q5Q8">
    <property type="interactions" value="161"/>
</dbReference>